<dbReference type="Pfam" id="PF00133">
    <property type="entry name" value="tRNA-synt_1"/>
    <property type="match status" value="1"/>
</dbReference>
<evidence type="ECO:0000313" key="17">
    <source>
        <dbReference type="Proteomes" id="UP000271849"/>
    </source>
</evidence>
<evidence type="ECO:0000259" key="13">
    <source>
        <dbReference type="Pfam" id="PF00133"/>
    </source>
</evidence>
<dbReference type="STRING" id="1921549.GCA_900128825_00100"/>
<evidence type="ECO:0000256" key="4">
    <source>
        <dbReference type="ARBA" id="ARBA00022723"/>
    </source>
</evidence>
<dbReference type="GO" id="GO:0005524">
    <property type="term" value="F:ATP binding"/>
    <property type="evidence" value="ECO:0007669"/>
    <property type="project" value="UniProtKB-UniRule"/>
</dbReference>
<dbReference type="SUPFAM" id="SSF47323">
    <property type="entry name" value="Anticodon-binding domain of a subclass of class I aminoacyl-tRNA synthetases"/>
    <property type="match status" value="1"/>
</dbReference>
<dbReference type="InterPro" id="IPR023585">
    <property type="entry name" value="Ile-tRNA-ligase_type1"/>
</dbReference>
<comment type="subunit">
    <text evidence="12">Monomer.</text>
</comment>
<dbReference type="InterPro" id="IPR050081">
    <property type="entry name" value="Ile-tRNA_ligase"/>
</dbReference>
<keyword evidence="2 12" id="KW-0963">Cytoplasm</keyword>
<feature type="binding site" evidence="12">
    <location>
        <position position="612"/>
    </location>
    <ligand>
        <name>ATP</name>
        <dbReference type="ChEBI" id="CHEBI:30616"/>
    </ligand>
</feature>
<dbReference type="InterPro" id="IPR001412">
    <property type="entry name" value="aa-tRNA-synth_I_CS"/>
</dbReference>
<evidence type="ECO:0000256" key="7">
    <source>
        <dbReference type="ARBA" id="ARBA00022840"/>
    </source>
</evidence>
<name>A0A3B1DKW8_9GAMM</name>
<comment type="similarity">
    <text evidence="1 12">Belongs to the class-I aminoacyl-tRNA synthetase family. IleS type 1 subfamily.</text>
</comment>
<dbReference type="InterPro" id="IPR013155">
    <property type="entry name" value="M/V/L/I-tRNA-synth_anticd-bd"/>
</dbReference>
<sequence length="945" mass="112519">MKNIKNSLNLPKTTFPMKANLAIKELEILKQWKKNKLYNLLEIKNKKNKNFFLYDGPPYANGDIHIGHAVNKILKDIILKFKRMSGFFAPYIPCWDCHGLPIEQKLEKNISNQIRNINKKKFRSQCHQYVLQQVNQQRKDFIRLGVLADWKNANLTINYNNQANTILMLAKIIKNGYLYRDLKPIYWCFECQSSLAEAEIEYKKKKSTSLYISFKIKHYPKKILLCDKQVRKKINPFKKISIVIFTTTPWTLPTCQAIAVNPNLNYHVLKIQKKYYIFERKLMFQIIKNNNIQKWKVIESIQGKELEHIQCVHPIFKTSIPIILSQHVSSDLGTGAVHMSPDHGYEDFIACKKYNIAPNQKIDKLGFYCLKKYKLLNNIHIFNKQNIILKLLQKNKKILFSKQIKHSYPHCWRHKKPVIFRATPQWFIKISDSNLKDKIKEEIKNVSWIPGWGKNRMNKMLKNRPDWCISRQRTWGVPLPVFIHKKTKKLHPDTTLIIKKIAQKIQKHGYKIWWESKISDWIKDNPDMYQKIDDILDVWFESGSSHQLNIYQCNLDNKKNHKADLYLEGSDQHRGWFMSSLITSVITKQQAPYLSVITHGFVVDKNGQKMSKSLNNIIKPQKIIKKWGADILRLWVAYTDYTNDMSISDKKLKQITDHYRRIRNTIRFLFSNIFDYNSHTNKITYKKMLLLDKWIIDVTYKYQKKIIKYYSCYNFHKVVQKIINFCSIKLGSCYLEIIKDRQYTMHSNSIERRSGQTTIFYILHSLARWIAPILSFTAEEIWNQLKEKKDKSIFTKKWFKKIQPFSKNNSYHSIIWKKIFKIRNEVNKIIEQEIKNKFINHSLETILILYVNRKTFDLLLSFNSELKFVFLVSEIQLKRYSSAPKIGYKSKKIKNLKIIIKKSNKIKCPRCWNYSKKINYLENKSEICNRCIENTTQKNKNHIFL</sequence>
<dbReference type="GO" id="GO:0006428">
    <property type="term" value="P:isoleucyl-tRNA aminoacylation"/>
    <property type="evidence" value="ECO:0007669"/>
    <property type="project" value="UniProtKB-UniRule"/>
</dbReference>
<dbReference type="InterPro" id="IPR033708">
    <property type="entry name" value="Anticodon_Ile_BEm"/>
</dbReference>
<organism evidence="16 17">
    <name type="scientific">Buchnera aphidicola</name>
    <name type="common">Cinara strobi</name>
    <dbReference type="NCBI Taxonomy" id="1921549"/>
    <lineage>
        <taxon>Bacteria</taxon>
        <taxon>Pseudomonadati</taxon>
        <taxon>Pseudomonadota</taxon>
        <taxon>Gammaproteobacteria</taxon>
        <taxon>Enterobacterales</taxon>
        <taxon>Erwiniaceae</taxon>
        <taxon>Buchnera</taxon>
    </lineage>
</organism>
<comment type="cofactor">
    <cofactor evidence="12">
        <name>Zn(2+)</name>
        <dbReference type="ChEBI" id="CHEBI:29105"/>
    </cofactor>
    <text evidence="12">Binds 1 zinc ion per subunit.</text>
</comment>
<evidence type="ECO:0000256" key="9">
    <source>
        <dbReference type="ARBA" id="ARBA00023146"/>
    </source>
</evidence>
<dbReference type="OrthoDB" id="9810365at2"/>
<dbReference type="Pfam" id="PF08264">
    <property type="entry name" value="Anticodon_1"/>
    <property type="match status" value="1"/>
</dbReference>
<feature type="binding site" evidence="12">
    <location>
        <position position="931"/>
    </location>
    <ligand>
        <name>Zn(2+)</name>
        <dbReference type="ChEBI" id="CHEBI:29105"/>
    </ligand>
</feature>
<keyword evidence="5 12" id="KW-0547">Nucleotide-binding</keyword>
<dbReference type="InterPro" id="IPR009080">
    <property type="entry name" value="tRNAsynth_Ia_anticodon-bd"/>
</dbReference>
<evidence type="ECO:0000313" key="16">
    <source>
        <dbReference type="EMBL" id="VAX76361.1"/>
    </source>
</evidence>
<evidence type="ECO:0000256" key="1">
    <source>
        <dbReference type="ARBA" id="ARBA00006887"/>
    </source>
</evidence>
<evidence type="ECO:0000256" key="10">
    <source>
        <dbReference type="ARBA" id="ARBA00025217"/>
    </source>
</evidence>
<keyword evidence="6 12" id="KW-0862">Zinc</keyword>
<feature type="domain" description="Zinc finger FPG/IleRS-type" evidence="14">
    <location>
        <begin position="907"/>
        <end position="933"/>
    </location>
</feature>
<feature type="domain" description="Methionyl/Valyl/Leucyl/Isoleucyl-tRNA synthetase anticodon-binding" evidence="15">
    <location>
        <begin position="692"/>
        <end position="844"/>
    </location>
</feature>
<dbReference type="FunFam" id="3.40.50.620:FF:000042">
    <property type="entry name" value="Isoleucine--tRNA ligase"/>
    <property type="match status" value="1"/>
</dbReference>
<dbReference type="NCBIfam" id="TIGR00392">
    <property type="entry name" value="ileS"/>
    <property type="match status" value="1"/>
</dbReference>
<dbReference type="SUPFAM" id="SSF50677">
    <property type="entry name" value="ValRS/IleRS/LeuRS editing domain"/>
    <property type="match status" value="1"/>
</dbReference>
<dbReference type="Pfam" id="PF06827">
    <property type="entry name" value="zf-FPG_IleRS"/>
    <property type="match status" value="1"/>
</dbReference>
<dbReference type="InterPro" id="IPR010663">
    <property type="entry name" value="Znf_FPG/IleRS"/>
</dbReference>
<keyword evidence="8 12" id="KW-0648">Protein biosynthesis</keyword>
<dbReference type="PRINTS" id="PR00984">
    <property type="entry name" value="TRNASYNTHILE"/>
</dbReference>
<comment type="domain">
    <text evidence="12">IleRS has two distinct active sites: one for aminoacylation and one for editing. The misactivated valine is translocated from the active site to the editing site, which sterically excludes the correctly activated isoleucine. The single editing site contains two valyl binding pockets, one specific for each substrate (Val-AMP or Val-tRNA(Ile)).</text>
</comment>
<dbReference type="GO" id="GO:0005829">
    <property type="term" value="C:cytosol"/>
    <property type="evidence" value="ECO:0007669"/>
    <property type="project" value="TreeGrafter"/>
</dbReference>
<evidence type="ECO:0000256" key="5">
    <source>
        <dbReference type="ARBA" id="ARBA00022741"/>
    </source>
</evidence>
<dbReference type="HAMAP" id="MF_02002">
    <property type="entry name" value="Ile_tRNA_synth_type1"/>
    <property type="match status" value="1"/>
</dbReference>
<dbReference type="EMBL" id="LR025085">
    <property type="protein sequence ID" value="VAX76361.1"/>
    <property type="molecule type" value="Genomic_DNA"/>
</dbReference>
<dbReference type="SUPFAM" id="SSF52374">
    <property type="entry name" value="Nucleotidylyl transferase"/>
    <property type="match status" value="1"/>
</dbReference>
<feature type="binding site" evidence="12">
    <location>
        <position position="908"/>
    </location>
    <ligand>
        <name>Zn(2+)</name>
        <dbReference type="ChEBI" id="CHEBI:29105"/>
    </ligand>
</feature>
<evidence type="ECO:0000256" key="6">
    <source>
        <dbReference type="ARBA" id="ARBA00022833"/>
    </source>
</evidence>
<dbReference type="InterPro" id="IPR002300">
    <property type="entry name" value="aa-tRNA-synth_Ia"/>
</dbReference>
<dbReference type="GO" id="GO:0008270">
    <property type="term" value="F:zinc ion binding"/>
    <property type="evidence" value="ECO:0007669"/>
    <property type="project" value="UniProtKB-UniRule"/>
</dbReference>
<evidence type="ECO:0000256" key="8">
    <source>
        <dbReference type="ARBA" id="ARBA00022917"/>
    </source>
</evidence>
<evidence type="ECO:0000259" key="15">
    <source>
        <dbReference type="Pfam" id="PF08264"/>
    </source>
</evidence>
<dbReference type="InterPro" id="IPR014729">
    <property type="entry name" value="Rossmann-like_a/b/a_fold"/>
</dbReference>
<feature type="binding site" evidence="12">
    <location>
        <position position="568"/>
    </location>
    <ligand>
        <name>L-isoleucyl-5'-AMP</name>
        <dbReference type="ChEBI" id="CHEBI:178002"/>
    </ligand>
</feature>
<feature type="short sequence motif" description="'HIGH' region" evidence="12">
    <location>
        <begin position="58"/>
        <end position="68"/>
    </location>
</feature>
<evidence type="ECO:0000256" key="11">
    <source>
        <dbReference type="ARBA" id="ARBA00048359"/>
    </source>
</evidence>
<dbReference type="Proteomes" id="UP000271849">
    <property type="component" value="Chromosome"/>
</dbReference>
<dbReference type="Gene3D" id="3.40.50.620">
    <property type="entry name" value="HUPs"/>
    <property type="match status" value="2"/>
</dbReference>
<gene>
    <name evidence="12 16" type="primary">ileS</name>
    <name evidence="16" type="ORF">BUCINSTRO3249_0100</name>
</gene>
<dbReference type="PROSITE" id="PS00178">
    <property type="entry name" value="AA_TRNA_LIGASE_I"/>
    <property type="match status" value="1"/>
</dbReference>
<keyword evidence="7 12" id="KW-0067">ATP-binding</keyword>
<accession>A0A3B1DKW8</accession>
<reference evidence="17" key="1">
    <citation type="submission" date="2018-09" db="EMBL/GenBank/DDBJ databases">
        <authorList>
            <person name="Manzano-Marin A."/>
            <person name="Manzano-Marin A."/>
        </authorList>
    </citation>
    <scope>NUCLEOTIDE SEQUENCE [LARGE SCALE GENOMIC DNA]</scope>
    <source>
        <strain evidence="17">BuCistrobi</strain>
    </source>
</reference>
<keyword evidence="9 12" id="KW-0030">Aminoacyl-tRNA synthetase</keyword>
<protein>
    <recommendedName>
        <fullName evidence="12">Isoleucine--tRNA ligase</fullName>
        <ecNumber evidence="12">6.1.1.5</ecNumber>
    </recommendedName>
    <alternativeName>
        <fullName evidence="12">Isoleucyl-tRNA synthetase</fullName>
        <shortName evidence="12">IleRS</shortName>
    </alternativeName>
</protein>
<keyword evidence="3 12" id="KW-0436">Ligase</keyword>
<evidence type="ECO:0000259" key="14">
    <source>
        <dbReference type="Pfam" id="PF06827"/>
    </source>
</evidence>
<comment type="subcellular location">
    <subcellularLocation>
        <location evidence="12">Cytoplasm</location>
    </subcellularLocation>
</comment>
<evidence type="ECO:0000256" key="12">
    <source>
        <dbReference type="HAMAP-Rule" id="MF_02002"/>
    </source>
</evidence>
<feature type="binding site" evidence="12">
    <location>
        <position position="911"/>
    </location>
    <ligand>
        <name>Zn(2+)</name>
        <dbReference type="ChEBI" id="CHEBI:29105"/>
    </ligand>
</feature>
<dbReference type="AlphaFoldDB" id="A0A3B1DKW8"/>
<dbReference type="InterPro" id="IPR002301">
    <property type="entry name" value="Ile-tRNA-ligase"/>
</dbReference>
<feature type="domain" description="Aminoacyl-tRNA synthetase class Ia" evidence="13">
    <location>
        <begin position="28"/>
        <end position="648"/>
    </location>
</feature>
<dbReference type="GO" id="GO:0004822">
    <property type="term" value="F:isoleucine-tRNA ligase activity"/>
    <property type="evidence" value="ECO:0007669"/>
    <property type="project" value="UniProtKB-UniRule"/>
</dbReference>
<feature type="short sequence motif" description="'KMSKS' region" evidence="12">
    <location>
        <begin position="609"/>
        <end position="613"/>
    </location>
</feature>
<comment type="function">
    <text evidence="10 12">Catalyzes the attachment of isoleucine to tRNA(Ile). As IleRS can inadvertently accommodate and process structurally similar amino acids such as valine, to avoid such errors it has two additional distinct tRNA(Ile)-dependent editing activities. One activity is designated as 'pretransfer' editing and involves the hydrolysis of activated Val-AMP. The other activity is designated 'posttransfer' editing and involves deacylation of mischarged Val-tRNA(Ile).</text>
</comment>
<dbReference type="PANTHER" id="PTHR42765">
    <property type="entry name" value="SOLEUCYL-TRNA SYNTHETASE"/>
    <property type="match status" value="1"/>
</dbReference>
<dbReference type="InterPro" id="IPR009008">
    <property type="entry name" value="Val/Leu/Ile-tRNA-synth_edit"/>
</dbReference>
<dbReference type="CDD" id="cd07960">
    <property type="entry name" value="Anticodon_Ia_Ile_BEm"/>
    <property type="match status" value="1"/>
</dbReference>
<dbReference type="Gene3D" id="1.10.730.20">
    <property type="match status" value="1"/>
</dbReference>
<dbReference type="GO" id="GO:0000049">
    <property type="term" value="F:tRNA binding"/>
    <property type="evidence" value="ECO:0007669"/>
    <property type="project" value="InterPro"/>
</dbReference>
<dbReference type="EC" id="6.1.1.5" evidence="12"/>
<dbReference type="GO" id="GO:0002161">
    <property type="term" value="F:aminoacyl-tRNA deacylase activity"/>
    <property type="evidence" value="ECO:0007669"/>
    <property type="project" value="InterPro"/>
</dbReference>
<evidence type="ECO:0000256" key="3">
    <source>
        <dbReference type="ARBA" id="ARBA00022598"/>
    </source>
</evidence>
<comment type="catalytic activity">
    <reaction evidence="11 12">
        <text>tRNA(Ile) + L-isoleucine + ATP = L-isoleucyl-tRNA(Ile) + AMP + diphosphate</text>
        <dbReference type="Rhea" id="RHEA:11060"/>
        <dbReference type="Rhea" id="RHEA-COMP:9666"/>
        <dbReference type="Rhea" id="RHEA-COMP:9695"/>
        <dbReference type="ChEBI" id="CHEBI:30616"/>
        <dbReference type="ChEBI" id="CHEBI:33019"/>
        <dbReference type="ChEBI" id="CHEBI:58045"/>
        <dbReference type="ChEBI" id="CHEBI:78442"/>
        <dbReference type="ChEBI" id="CHEBI:78528"/>
        <dbReference type="ChEBI" id="CHEBI:456215"/>
        <dbReference type="EC" id="6.1.1.5"/>
    </reaction>
</comment>
<proteinExistence type="inferred from homology"/>
<dbReference type="PANTHER" id="PTHR42765:SF1">
    <property type="entry name" value="ISOLEUCINE--TRNA LIGASE, MITOCHONDRIAL"/>
    <property type="match status" value="1"/>
</dbReference>
<dbReference type="RefSeq" id="WP_158348989.1">
    <property type="nucleotide sequence ID" value="NZ_LR025085.1"/>
</dbReference>
<keyword evidence="4 12" id="KW-0479">Metal-binding</keyword>
<feature type="binding site" evidence="12">
    <location>
        <position position="928"/>
    </location>
    <ligand>
        <name>Zn(2+)</name>
        <dbReference type="ChEBI" id="CHEBI:29105"/>
    </ligand>
</feature>
<evidence type="ECO:0000256" key="2">
    <source>
        <dbReference type="ARBA" id="ARBA00022490"/>
    </source>
</evidence>